<feature type="region of interest" description="Disordered" evidence="1">
    <location>
        <begin position="539"/>
        <end position="560"/>
    </location>
</feature>
<dbReference type="KEGG" id="ffu:CLAFUR5_13136"/>
<reference evidence="3" key="2">
    <citation type="journal article" date="2022" name="Microb. Genom.">
        <title>A chromosome-scale genome assembly of the tomato pathogen Cladosporium fulvum reveals a compartmentalized genome architecture and the presence of a dispensable chromosome.</title>
        <authorList>
            <person name="Zaccaron A.Z."/>
            <person name="Chen L.H."/>
            <person name="Samaras A."/>
            <person name="Stergiopoulos I."/>
        </authorList>
    </citation>
    <scope>NUCLEOTIDE SEQUENCE</scope>
    <source>
        <strain evidence="3">Race5_Kim</strain>
    </source>
</reference>
<proteinExistence type="predicted"/>
<feature type="region of interest" description="Disordered" evidence="1">
    <location>
        <begin position="400"/>
        <end position="421"/>
    </location>
</feature>
<feature type="compositionally biased region" description="Low complexity" evidence="1">
    <location>
        <begin position="79"/>
        <end position="91"/>
    </location>
</feature>
<feature type="compositionally biased region" description="Basic and acidic residues" evidence="1">
    <location>
        <begin position="177"/>
        <end position="187"/>
    </location>
</feature>
<protein>
    <submittedName>
        <fullName evidence="3">HMG box-containing protein</fullName>
    </submittedName>
</protein>
<feature type="compositionally biased region" description="Basic and acidic residues" evidence="1">
    <location>
        <begin position="224"/>
        <end position="234"/>
    </location>
</feature>
<dbReference type="CDD" id="cd00084">
    <property type="entry name" value="HMG-box_SF"/>
    <property type="match status" value="1"/>
</dbReference>
<dbReference type="PANTHER" id="PTHR23099">
    <property type="entry name" value="TRANSCRIPTIONAL REGULATOR"/>
    <property type="match status" value="1"/>
</dbReference>
<dbReference type="Proteomes" id="UP000756132">
    <property type="component" value="Chromosome 11"/>
</dbReference>
<feature type="compositionally biased region" description="Low complexity" evidence="1">
    <location>
        <begin position="551"/>
        <end position="560"/>
    </location>
</feature>
<dbReference type="OMA" id="IWQCADE"/>
<dbReference type="InterPro" id="IPR035240">
    <property type="entry name" value="SprT_Zn_ribbon"/>
</dbReference>
<dbReference type="GO" id="GO:0006950">
    <property type="term" value="P:response to stress"/>
    <property type="evidence" value="ECO:0007669"/>
    <property type="project" value="UniProtKB-ARBA"/>
</dbReference>
<evidence type="ECO:0000256" key="1">
    <source>
        <dbReference type="SAM" id="MobiDB-lite"/>
    </source>
</evidence>
<dbReference type="PANTHER" id="PTHR23099:SF0">
    <property type="entry name" value="GERM CELL NUCLEAR ACIDIC PROTEIN"/>
    <property type="match status" value="1"/>
</dbReference>
<sequence>MARVRREPVATAVCSEASKERQSITEDNGEDSDGPSITTGRRQRARRVISDESSAEDPGLPRKTVSKSPVLQPKPRVRLAPLQSLSSASSLTIQDDREEKGSRTRQRPNGVGNINSKGLSSRPKVVEQSLPVPTPLEHDAEETDVEESIWCGSNHESESSSDDELPSPRKWFVPPARDIDRTSKPSSERPLPNLSKQFEALSMFDDEDNAAPTKKASKTRRKRTFDSSDKENDHAATGLSPPRLFRPTKNDPIARPSTPPPPPASPSKLKSPSKRIGAPIPAPPFRPSLDAFWTADTVNDWNDQYSPQKTLKSPRKLKFQPNDEPASPTTSPGKRNSPTKRTKAELDMRKDFEARKHALAESFLAELDQTMTSGQVAELSKSTGGVQLVWSKTLNSTAGRANWRRESTKSKSRDGTVTTTHKHHASIELASKVIDDEDRLLNVIAHEFCHLANFMVSGIKDQPHGASFKQWGKKCTQAFGDRGVEVTTKHTYEIEYKYIWQCADELCAMEFKRHSKSIDPSRHRCGKCKAELVQIKPVPRKAAAGKGSNSGTPTLPGGKTPTAPVTGYAAFVKEHFASIKKGMPPGTLHKEVMQALGEKYRAEKAAREGKNDFGTLADAIAKDLEAVKLGGGKKEEIIEID</sequence>
<dbReference type="GeneID" id="71993014"/>
<accession>A0A9Q8PJD5</accession>
<organism evidence="3 4">
    <name type="scientific">Passalora fulva</name>
    <name type="common">Tomato leaf mold</name>
    <name type="synonym">Cladosporium fulvum</name>
    <dbReference type="NCBI Taxonomy" id="5499"/>
    <lineage>
        <taxon>Eukaryota</taxon>
        <taxon>Fungi</taxon>
        <taxon>Dikarya</taxon>
        <taxon>Ascomycota</taxon>
        <taxon>Pezizomycotina</taxon>
        <taxon>Dothideomycetes</taxon>
        <taxon>Dothideomycetidae</taxon>
        <taxon>Mycosphaerellales</taxon>
        <taxon>Mycosphaerellaceae</taxon>
        <taxon>Fulvia</taxon>
    </lineage>
</organism>
<feature type="region of interest" description="Disordered" evidence="1">
    <location>
        <begin position="1"/>
        <end position="343"/>
    </location>
</feature>
<evidence type="ECO:0000313" key="4">
    <source>
        <dbReference type="Proteomes" id="UP000756132"/>
    </source>
</evidence>
<name>A0A9Q8PJD5_PASFU</name>
<reference evidence="3" key="1">
    <citation type="submission" date="2021-12" db="EMBL/GenBank/DDBJ databases">
        <authorList>
            <person name="Zaccaron A."/>
            <person name="Stergiopoulos I."/>
        </authorList>
    </citation>
    <scope>NUCLEOTIDE SEQUENCE</scope>
    <source>
        <strain evidence="3">Race5_Kim</strain>
    </source>
</reference>
<dbReference type="RefSeq" id="XP_047767946.1">
    <property type="nucleotide sequence ID" value="XM_047912284.1"/>
</dbReference>
<dbReference type="InterPro" id="IPR006640">
    <property type="entry name" value="SprT-like_domain"/>
</dbReference>
<dbReference type="EMBL" id="CP090173">
    <property type="protein sequence ID" value="UJO23580.1"/>
    <property type="molecule type" value="Genomic_DNA"/>
</dbReference>
<dbReference type="Pfam" id="PF10263">
    <property type="entry name" value="SprT-like"/>
    <property type="match status" value="1"/>
</dbReference>
<dbReference type="GO" id="GO:0005634">
    <property type="term" value="C:nucleus"/>
    <property type="evidence" value="ECO:0007669"/>
    <property type="project" value="TreeGrafter"/>
</dbReference>
<evidence type="ECO:0000259" key="2">
    <source>
        <dbReference type="SMART" id="SM00731"/>
    </source>
</evidence>
<feature type="compositionally biased region" description="Polar residues" evidence="1">
    <location>
        <begin position="296"/>
        <end position="311"/>
    </location>
</feature>
<dbReference type="Pfam" id="PF17283">
    <property type="entry name" value="Zn_ribbon_SprT"/>
    <property type="match status" value="1"/>
</dbReference>
<dbReference type="AlphaFoldDB" id="A0A9Q8PJD5"/>
<feature type="domain" description="SprT-like" evidence="2">
    <location>
        <begin position="365"/>
        <end position="535"/>
    </location>
</feature>
<evidence type="ECO:0000313" key="3">
    <source>
        <dbReference type="EMBL" id="UJO23580.1"/>
    </source>
</evidence>
<gene>
    <name evidence="3" type="ORF">CLAFUR5_13136</name>
</gene>
<keyword evidence="4" id="KW-1185">Reference proteome</keyword>
<feature type="compositionally biased region" description="Basic and acidic residues" evidence="1">
    <location>
        <begin position="403"/>
        <end position="414"/>
    </location>
</feature>
<feature type="compositionally biased region" description="Polar residues" evidence="1">
    <location>
        <begin position="327"/>
        <end position="336"/>
    </location>
</feature>
<dbReference type="OrthoDB" id="20772at2759"/>
<dbReference type="SMART" id="SM00731">
    <property type="entry name" value="SprT"/>
    <property type="match status" value="1"/>
</dbReference>